<feature type="transmembrane region" description="Helical" evidence="1">
    <location>
        <begin position="83"/>
        <end position="102"/>
    </location>
</feature>
<dbReference type="OrthoDB" id="37066at2157"/>
<protein>
    <submittedName>
        <fullName evidence="3">Uncharacterized protein</fullName>
    </submittedName>
</protein>
<evidence type="ECO:0000313" key="5">
    <source>
        <dbReference type="Proteomes" id="UP000582213"/>
    </source>
</evidence>
<organism evidence="3 4">
    <name type="scientific">Sulfurisphaera ohwakuensis</name>
    <dbReference type="NCBI Taxonomy" id="69656"/>
    <lineage>
        <taxon>Archaea</taxon>
        <taxon>Thermoproteota</taxon>
        <taxon>Thermoprotei</taxon>
        <taxon>Sulfolobales</taxon>
        <taxon>Sulfolobaceae</taxon>
        <taxon>Sulfurisphaera</taxon>
    </lineage>
</organism>
<feature type="transmembrane region" description="Helical" evidence="1">
    <location>
        <begin position="272"/>
        <end position="294"/>
    </location>
</feature>
<dbReference type="RefSeq" id="WP_156013338.1">
    <property type="nucleotide sequence ID" value="NZ_CP045484.1"/>
</dbReference>
<evidence type="ECO:0000313" key="2">
    <source>
        <dbReference type="EMBL" id="MBB5253643.1"/>
    </source>
</evidence>
<dbReference type="EMBL" id="JACHFY010000006">
    <property type="protein sequence ID" value="MBB5253643.1"/>
    <property type="molecule type" value="Genomic_DNA"/>
</dbReference>
<feature type="transmembrane region" description="Helical" evidence="1">
    <location>
        <begin position="381"/>
        <end position="400"/>
    </location>
</feature>
<dbReference type="Proteomes" id="UP000427373">
    <property type="component" value="Chromosome"/>
</dbReference>
<evidence type="ECO:0000313" key="4">
    <source>
        <dbReference type="Proteomes" id="UP000427373"/>
    </source>
</evidence>
<keyword evidence="4" id="KW-1185">Reference proteome</keyword>
<reference evidence="2 5" key="2">
    <citation type="submission" date="2020-08" db="EMBL/GenBank/DDBJ databases">
        <title>Genomic Encyclopedia of Type Strains, Phase IV (KMG-IV): sequencing the most valuable type-strain genomes for metagenomic binning, comparative biology and taxonomic classification.</title>
        <authorList>
            <person name="Goeker M."/>
        </authorList>
    </citation>
    <scope>NUCLEOTIDE SEQUENCE [LARGE SCALE GENOMIC DNA]</scope>
    <source>
        <strain evidence="2 5">DSM 12421</strain>
    </source>
</reference>
<sequence>MNINKYRLLIPFLGGVLFTLFILRSTLFFPGLIYIRDSYPSIIGYFPSLVNNGQINLLFIMDTSDLPIYIFSLWPEISDKLSYAYPIFLGFVSMYFASYYILRIKYKEIISLMVAFLYVISPTFMYFTYWTDYSTFVALYPLFLVGLDYVNKKNFSLLRSSILLSLLLTLATTDPRGFVFSFFTLFLYIVYRLIKGDIHFIKIALFSLPFYLVENIRTFFSLAVQHTVYVSTGSSISVIQLWLNYYTFSLSDNLRGIGLFAPLINFYAGNTLFSYIFSFFLPVFVILVFFYLFFKLIHTDAIFYFFLYSFLVIFMSSYVVVFNHVFNLNLIYYLNNWLKDSPLFPYMWIIIPTYLSEMIIAPLFLTFVYEINILFQEKGEIQRLISLIILLLVISAQLVFSYPSFATGNYEYNYVPLPVPENLIQATEYLHNAKVAVYGTTIYYHGKYYDPEVFTGIPNSVFLPFFNTTHLGNILEYYGVEYVLTNENLSYFLSQKDLELVKNFSGIYVFKNLDYKSTFSSRGIYLVYNVDDLNEDVAAVPYYFYIPPEYLAGIIGGNEIYIKADVFHSYSVKIPAQRLPYPTNFSCTIYVNAYTLQILSSFPGISLIQVGNHASENVSIPPGKYAVLLTYVSYPEGGIIEISNGSVSLKVNTANNTLSVVSSYLGVISTEEGKIELIHPDNKITYIVNLELIPYSLWNDTIITLHPKNVTVVSYPVVGNVISSVGYNIIISKAEKPPSYHLIPIIILNVIFYALILFLLLRERRKRGRSS</sequence>
<feature type="transmembrane region" description="Helical" evidence="1">
    <location>
        <begin position="220"/>
        <end position="243"/>
    </location>
</feature>
<reference evidence="3 4" key="1">
    <citation type="submission" date="2019-10" db="EMBL/GenBank/DDBJ databases">
        <title>Genome Sequences from Six Type Strain Members of the Archaeal Family Sulfolobaceae: Acidianus ambivalens, Acidianus infernus, Metallosphaera prunae, Stygiolobus azoricus, Sulfolobus metallicus, and Sulfurisphaera ohwakuensis.</title>
        <authorList>
            <person name="Counts J.A."/>
            <person name="Kelly R.M."/>
        </authorList>
    </citation>
    <scope>NUCLEOTIDE SEQUENCE [LARGE SCALE GENOMIC DNA]</scope>
    <source>
        <strain evidence="3 4">TA-1</strain>
    </source>
</reference>
<dbReference type="KEGG" id="soh:D1869_00010"/>
<name>A0A650CDI2_SULOH</name>
<keyword evidence="1" id="KW-0472">Membrane</keyword>
<feature type="transmembrane region" description="Helical" evidence="1">
    <location>
        <begin position="301"/>
        <end position="326"/>
    </location>
</feature>
<dbReference type="GeneID" id="42799588"/>
<feature type="transmembrane region" description="Helical" evidence="1">
    <location>
        <begin position="346"/>
        <end position="369"/>
    </location>
</feature>
<dbReference type="Proteomes" id="UP000582213">
    <property type="component" value="Unassembled WGS sequence"/>
</dbReference>
<feature type="transmembrane region" description="Helical" evidence="1">
    <location>
        <begin position="109"/>
        <end position="127"/>
    </location>
</feature>
<feature type="transmembrane region" description="Helical" evidence="1">
    <location>
        <begin position="740"/>
        <end position="761"/>
    </location>
</feature>
<evidence type="ECO:0000256" key="1">
    <source>
        <dbReference type="SAM" id="Phobius"/>
    </source>
</evidence>
<evidence type="ECO:0000313" key="3">
    <source>
        <dbReference type="EMBL" id="QGR15766.1"/>
    </source>
</evidence>
<proteinExistence type="predicted"/>
<keyword evidence="1" id="KW-1133">Transmembrane helix</keyword>
<feature type="transmembrane region" description="Helical" evidence="1">
    <location>
        <begin position="12"/>
        <end position="35"/>
    </location>
</feature>
<feature type="transmembrane region" description="Helical" evidence="1">
    <location>
        <begin position="162"/>
        <end position="190"/>
    </location>
</feature>
<dbReference type="EMBL" id="CP045484">
    <property type="protein sequence ID" value="QGR15766.1"/>
    <property type="molecule type" value="Genomic_DNA"/>
</dbReference>
<dbReference type="AlphaFoldDB" id="A0A650CDI2"/>
<gene>
    <name evidence="3" type="ORF">D1869_00010</name>
    <name evidence="2" type="ORF">HNQ62_001413</name>
</gene>
<keyword evidence="1" id="KW-0812">Transmembrane</keyword>
<accession>A0A650CDI2</accession>